<name>A0A2P5FW31_TREOI</name>
<organism evidence="2 3">
    <name type="scientific">Trema orientale</name>
    <name type="common">Charcoal tree</name>
    <name type="synonym">Celtis orientalis</name>
    <dbReference type="NCBI Taxonomy" id="63057"/>
    <lineage>
        <taxon>Eukaryota</taxon>
        <taxon>Viridiplantae</taxon>
        <taxon>Streptophyta</taxon>
        <taxon>Embryophyta</taxon>
        <taxon>Tracheophyta</taxon>
        <taxon>Spermatophyta</taxon>
        <taxon>Magnoliopsida</taxon>
        <taxon>eudicotyledons</taxon>
        <taxon>Gunneridae</taxon>
        <taxon>Pentapetalae</taxon>
        <taxon>rosids</taxon>
        <taxon>fabids</taxon>
        <taxon>Rosales</taxon>
        <taxon>Cannabaceae</taxon>
        <taxon>Trema</taxon>
    </lineage>
</organism>
<comment type="caution">
    <text evidence="2">The sequence shown here is derived from an EMBL/GenBank/DDBJ whole genome shotgun (WGS) entry which is preliminary data.</text>
</comment>
<protein>
    <submittedName>
        <fullName evidence="2">Uncharacterized protein</fullName>
    </submittedName>
</protein>
<feature type="transmembrane region" description="Helical" evidence="1">
    <location>
        <begin position="20"/>
        <end position="39"/>
    </location>
</feature>
<dbReference type="AlphaFoldDB" id="A0A2P5FW31"/>
<evidence type="ECO:0000313" key="3">
    <source>
        <dbReference type="Proteomes" id="UP000237000"/>
    </source>
</evidence>
<keyword evidence="1" id="KW-0472">Membrane</keyword>
<keyword evidence="3" id="KW-1185">Reference proteome</keyword>
<keyword evidence="1" id="KW-1133">Transmembrane helix</keyword>
<accession>A0A2P5FW31</accession>
<feature type="non-terminal residue" evidence="2">
    <location>
        <position position="1"/>
    </location>
</feature>
<reference evidence="3" key="1">
    <citation type="submission" date="2016-06" db="EMBL/GenBank/DDBJ databases">
        <title>Parallel loss of symbiosis genes in relatives of nitrogen-fixing non-legume Parasponia.</title>
        <authorList>
            <person name="Van Velzen R."/>
            <person name="Holmer R."/>
            <person name="Bu F."/>
            <person name="Rutten L."/>
            <person name="Van Zeijl A."/>
            <person name="Liu W."/>
            <person name="Santuari L."/>
            <person name="Cao Q."/>
            <person name="Sharma T."/>
            <person name="Shen D."/>
            <person name="Roswanjaya Y."/>
            <person name="Wardhani T."/>
            <person name="Kalhor M.S."/>
            <person name="Jansen J."/>
            <person name="Van den Hoogen J."/>
            <person name="Gungor B."/>
            <person name="Hartog M."/>
            <person name="Hontelez J."/>
            <person name="Verver J."/>
            <person name="Yang W.-C."/>
            <person name="Schijlen E."/>
            <person name="Repin R."/>
            <person name="Schilthuizen M."/>
            <person name="Schranz E."/>
            <person name="Heidstra R."/>
            <person name="Miyata K."/>
            <person name="Fedorova E."/>
            <person name="Kohlen W."/>
            <person name="Bisseling T."/>
            <person name="Smit S."/>
            <person name="Geurts R."/>
        </authorList>
    </citation>
    <scope>NUCLEOTIDE SEQUENCE [LARGE SCALE GENOMIC DNA]</scope>
    <source>
        <strain evidence="3">cv. RG33-2</strain>
    </source>
</reference>
<evidence type="ECO:0000256" key="1">
    <source>
        <dbReference type="SAM" id="Phobius"/>
    </source>
</evidence>
<keyword evidence="1" id="KW-0812">Transmembrane</keyword>
<proteinExistence type="predicted"/>
<dbReference type="EMBL" id="JXTC01000006">
    <property type="protein sequence ID" value="POO01967.1"/>
    <property type="molecule type" value="Genomic_DNA"/>
</dbReference>
<dbReference type="Proteomes" id="UP000237000">
    <property type="component" value="Unassembled WGS sequence"/>
</dbReference>
<evidence type="ECO:0000313" key="2">
    <source>
        <dbReference type="EMBL" id="POO01967.1"/>
    </source>
</evidence>
<sequence length="117" mass="13161">HNLSLPEFGIGKDQSVSRLLSLLLAHSFFFLLLSISARCREHEGLALKVSSLSLPPLKLYYQSFLLLTSTSSIQLYRPVPQLLDRYANYVIQSALEITEARSLNRSLTNPTFSFSIS</sequence>
<gene>
    <name evidence="2" type="ORF">TorRG33x02_022590</name>
</gene>
<dbReference type="InParanoid" id="A0A2P5FW31"/>